<reference evidence="6" key="1">
    <citation type="journal article" date="2023" name="Mol. Phylogenet. Evol.">
        <title>Genome-scale phylogeny and comparative genomics of the fungal order Sordariales.</title>
        <authorList>
            <person name="Hensen N."/>
            <person name="Bonometti L."/>
            <person name="Westerberg I."/>
            <person name="Brannstrom I.O."/>
            <person name="Guillou S."/>
            <person name="Cros-Aarteil S."/>
            <person name="Calhoun S."/>
            <person name="Haridas S."/>
            <person name="Kuo A."/>
            <person name="Mondo S."/>
            <person name="Pangilinan J."/>
            <person name="Riley R."/>
            <person name="LaButti K."/>
            <person name="Andreopoulos B."/>
            <person name="Lipzen A."/>
            <person name="Chen C."/>
            <person name="Yan M."/>
            <person name="Daum C."/>
            <person name="Ng V."/>
            <person name="Clum A."/>
            <person name="Steindorff A."/>
            <person name="Ohm R.A."/>
            <person name="Martin F."/>
            <person name="Silar P."/>
            <person name="Natvig D.O."/>
            <person name="Lalanne C."/>
            <person name="Gautier V."/>
            <person name="Ament-Velasquez S.L."/>
            <person name="Kruys A."/>
            <person name="Hutchinson M.I."/>
            <person name="Powell A.J."/>
            <person name="Barry K."/>
            <person name="Miller A.N."/>
            <person name="Grigoriev I.V."/>
            <person name="Debuchy R."/>
            <person name="Gladieux P."/>
            <person name="Hiltunen Thoren M."/>
            <person name="Johannesson H."/>
        </authorList>
    </citation>
    <scope>NUCLEOTIDE SEQUENCE</scope>
    <source>
        <strain evidence="6">PSN324</strain>
    </source>
</reference>
<dbReference type="Gene3D" id="3.40.50.300">
    <property type="entry name" value="P-loop containing nucleotide triphosphate hydrolases"/>
    <property type="match status" value="1"/>
</dbReference>
<dbReference type="InterPro" id="IPR027417">
    <property type="entry name" value="P-loop_NTPase"/>
</dbReference>
<dbReference type="Proteomes" id="UP001321749">
    <property type="component" value="Unassembled WGS sequence"/>
</dbReference>
<dbReference type="Pfam" id="PF25053">
    <property type="entry name" value="DUF7791"/>
    <property type="match status" value="1"/>
</dbReference>
<evidence type="ECO:0008006" key="8">
    <source>
        <dbReference type="Google" id="ProtNLM"/>
    </source>
</evidence>
<keyword evidence="2" id="KW-0175">Coiled coil</keyword>
<organism evidence="6 7">
    <name type="scientific">Cladorrhinum samala</name>
    <dbReference type="NCBI Taxonomy" id="585594"/>
    <lineage>
        <taxon>Eukaryota</taxon>
        <taxon>Fungi</taxon>
        <taxon>Dikarya</taxon>
        <taxon>Ascomycota</taxon>
        <taxon>Pezizomycotina</taxon>
        <taxon>Sordariomycetes</taxon>
        <taxon>Sordariomycetidae</taxon>
        <taxon>Sordariales</taxon>
        <taxon>Podosporaceae</taxon>
        <taxon>Cladorrhinum</taxon>
    </lineage>
</organism>
<gene>
    <name evidence="6" type="ORF">QBC42DRAFT_265318</name>
</gene>
<dbReference type="InterPro" id="IPR056884">
    <property type="entry name" value="NPHP3-like_N"/>
</dbReference>
<keyword evidence="7" id="KW-1185">Reference proteome</keyword>
<feature type="domain" description="Nephrocystin 3-like N-terminal" evidence="4">
    <location>
        <begin position="288"/>
        <end position="467"/>
    </location>
</feature>
<reference evidence="6" key="2">
    <citation type="submission" date="2023-06" db="EMBL/GenBank/DDBJ databases">
        <authorList>
            <consortium name="Lawrence Berkeley National Laboratory"/>
            <person name="Mondo S.J."/>
            <person name="Hensen N."/>
            <person name="Bonometti L."/>
            <person name="Westerberg I."/>
            <person name="Brannstrom I.O."/>
            <person name="Guillou S."/>
            <person name="Cros-Aarteil S."/>
            <person name="Calhoun S."/>
            <person name="Haridas S."/>
            <person name="Kuo A."/>
            <person name="Pangilinan J."/>
            <person name="Riley R."/>
            <person name="Labutti K."/>
            <person name="Andreopoulos B."/>
            <person name="Lipzen A."/>
            <person name="Chen C."/>
            <person name="Yanf M."/>
            <person name="Daum C."/>
            <person name="Ng V."/>
            <person name="Clum A."/>
            <person name="Steindorff A."/>
            <person name="Ohm R."/>
            <person name="Martin F."/>
            <person name="Silar P."/>
            <person name="Natvig D."/>
            <person name="Lalanne C."/>
            <person name="Gautier V."/>
            <person name="Ament-Velasquez S.L."/>
            <person name="Kruys A."/>
            <person name="Hutchinson M.I."/>
            <person name="Powell A.J."/>
            <person name="Barry K."/>
            <person name="Miller A.N."/>
            <person name="Grigoriev I.V."/>
            <person name="Debuchy R."/>
            <person name="Gladieux P."/>
            <person name="Thoren M.H."/>
            <person name="Johannesson H."/>
        </authorList>
    </citation>
    <scope>NUCLEOTIDE SEQUENCE</scope>
    <source>
        <strain evidence="6">PSN324</strain>
    </source>
</reference>
<dbReference type="Pfam" id="PF17107">
    <property type="entry name" value="SesA"/>
    <property type="match status" value="1"/>
</dbReference>
<evidence type="ECO:0000259" key="5">
    <source>
        <dbReference type="Pfam" id="PF25053"/>
    </source>
</evidence>
<evidence type="ECO:0000256" key="1">
    <source>
        <dbReference type="ARBA" id="ARBA00022737"/>
    </source>
</evidence>
<protein>
    <recommendedName>
        <fullName evidence="8">NACHT domain-containing protein</fullName>
    </recommendedName>
</protein>
<dbReference type="PANTHER" id="PTHR10039:SF5">
    <property type="entry name" value="NACHT DOMAIN-CONTAINING PROTEIN"/>
    <property type="match status" value="1"/>
</dbReference>
<evidence type="ECO:0000259" key="3">
    <source>
        <dbReference type="Pfam" id="PF17107"/>
    </source>
</evidence>
<feature type="domain" description="DUF7791" evidence="5">
    <location>
        <begin position="596"/>
        <end position="689"/>
    </location>
</feature>
<feature type="domain" description="NACHT-NTPase and P-loop NTPases N-terminal" evidence="3">
    <location>
        <begin position="12"/>
        <end position="128"/>
    </location>
</feature>
<proteinExistence type="predicted"/>
<evidence type="ECO:0000313" key="7">
    <source>
        <dbReference type="Proteomes" id="UP001321749"/>
    </source>
</evidence>
<dbReference type="SUPFAM" id="SSF52540">
    <property type="entry name" value="P-loop containing nucleoside triphosphate hydrolases"/>
    <property type="match status" value="1"/>
</dbReference>
<comment type="caution">
    <text evidence="6">The sequence shown here is derived from an EMBL/GenBank/DDBJ whole genome shotgun (WGS) entry which is preliminary data.</text>
</comment>
<feature type="coiled-coil region" evidence="2">
    <location>
        <begin position="149"/>
        <end position="176"/>
    </location>
</feature>
<name>A0AAV9HTJ2_9PEZI</name>
<dbReference type="InterPro" id="IPR056693">
    <property type="entry name" value="DUF7791"/>
</dbReference>
<sequence>MDPLTAVAFAGTIITFVDFSWSLLTGTYDVYGSSTGMTQQNARINDIISDLRDVSADLEGGLPVNSKHEKALRDLAAECSELAEELAALLKRLKRDEKKNSLWSSLKVKWASLMKAGDVEDMMERLWDYRSQIMLRLSLILCDQESLVARQLERIRKEATQLNAKTTEKLEKIREEVLSVVSMMRRRENEDPFGLQTGEIPQGCTIDEINGSLGQVRALLIDLVAQTKGANLQHTVLRQLNFDSRLYREDTINNAEMGTYEWMLEDREDKNNVKNDQDHNEEDDDGWKKPVFLRWLEDGSHIFHISGKAGSGKSTLVKFLYADQRTMKGLKRWAGAKKLVLAHFYFWQGSKNEIQMSLNGLYRSILFEVLCQCPDLIPKAFPKQWKLVESQAVMGHSNEVWQMPVSDIYHGFQHLMASMASNPTHRFCFFIDGLDEYHGDSASHWEMARNLQALTRQSDIKICTSARPHTEFLVTFNDATNTIIHLHELTRRDITNFSRRMFARDPNAAVLPDKFWEDLALRITDRAEGVFLWAWLTVRLLLDSVGRLDKPEILLQRLEGVPDALDQLYEKLLGSVLGADQRRSDLMLLLAIKNPFGRPLNAIMYNWLDDLEDPDFPMCHRPPSFCNADPSNVIDYVRRQLHSLTKGLLELGRARDEESRLSAFYIQFFHRSAFDFLNRNCLPRILERQAGLDLVDIFGRLRLAEFWHTEKHSIRDRRHLLLLEMMGWSKFRNELSTAVIDGFEAVLNSEPIWSTGKFIYGLYRGPTIARLYAEGNRMSWPHFMAAHGQTRYLTHLVTRNPGLLCFSSKAPKLNLVASAVEGRDTALVEFLLNQGASPHDFIEVRQYHNHDKAIIPVWLLVVGNTIMWMACWQSKSFGNRDPEAAFQVAKLLTRGIVDKDVVFEVTWDKKRVLTNRPLKSDEEVTRKGNERPDSEFTSYCFSMREFFALYEAQMAAMQEALKNFEDDLGHDQHHDRSPLQDWKLKSMGKTVSDLLIKLANQREVWEDKGVNADHRVIEIVMKWEGQSLRLPLRHKVY</sequence>
<dbReference type="InterPro" id="IPR031352">
    <property type="entry name" value="SesA"/>
</dbReference>
<dbReference type="Pfam" id="PF24883">
    <property type="entry name" value="NPHP3_N"/>
    <property type="match status" value="1"/>
</dbReference>
<keyword evidence="1" id="KW-0677">Repeat</keyword>
<dbReference type="AlphaFoldDB" id="A0AAV9HTJ2"/>
<dbReference type="PANTHER" id="PTHR10039">
    <property type="entry name" value="AMELOGENIN"/>
    <property type="match status" value="1"/>
</dbReference>
<evidence type="ECO:0000313" key="6">
    <source>
        <dbReference type="EMBL" id="KAK4463658.1"/>
    </source>
</evidence>
<accession>A0AAV9HTJ2</accession>
<feature type="coiled-coil region" evidence="2">
    <location>
        <begin position="65"/>
        <end position="99"/>
    </location>
</feature>
<dbReference type="EMBL" id="MU864957">
    <property type="protein sequence ID" value="KAK4463658.1"/>
    <property type="molecule type" value="Genomic_DNA"/>
</dbReference>
<evidence type="ECO:0000256" key="2">
    <source>
        <dbReference type="SAM" id="Coils"/>
    </source>
</evidence>
<evidence type="ECO:0000259" key="4">
    <source>
        <dbReference type="Pfam" id="PF24883"/>
    </source>
</evidence>